<dbReference type="EMBL" id="KI894012">
    <property type="protein sequence ID" value="OCF49421.1"/>
    <property type="molecule type" value="Genomic_DNA"/>
</dbReference>
<protein>
    <submittedName>
        <fullName evidence="6">CAMK/CAMK1 protein kinase</fullName>
    </submittedName>
</protein>
<dbReference type="InterPro" id="IPR011009">
    <property type="entry name" value="Kinase-like_dom_sf"/>
</dbReference>
<dbReference type="SUPFAM" id="SSF56112">
    <property type="entry name" value="Protein kinase-like (PK-like)"/>
    <property type="match status" value="1"/>
</dbReference>
<keyword evidence="1 3" id="KW-0547">Nucleotide-binding</keyword>
<evidence type="ECO:0000256" key="3">
    <source>
        <dbReference type="PROSITE-ProRule" id="PRU10141"/>
    </source>
</evidence>
<dbReference type="GO" id="GO:0004674">
    <property type="term" value="F:protein serine/threonine kinase activity"/>
    <property type="evidence" value="ECO:0007669"/>
    <property type="project" value="UniProtKB-KW"/>
</dbReference>
<dbReference type="OrthoDB" id="40902at2759"/>
<gene>
    <name evidence="6" type="ORF">I206_05114</name>
</gene>
<dbReference type="Gene3D" id="1.10.510.10">
    <property type="entry name" value="Transferase(Phosphotransferase) domain 1"/>
    <property type="match status" value="1"/>
</dbReference>
<feature type="domain" description="Protein kinase" evidence="5">
    <location>
        <begin position="37"/>
        <end position="297"/>
    </location>
</feature>
<dbReference type="AlphaFoldDB" id="A0A1B9I1T8"/>
<evidence type="ECO:0000256" key="4">
    <source>
        <dbReference type="RuleBase" id="RU000304"/>
    </source>
</evidence>
<keyword evidence="6" id="KW-0808">Transferase</keyword>
<reference evidence="6" key="2">
    <citation type="submission" date="2016-07" db="EMBL/GenBank/DDBJ databases">
        <title>Evolution of pathogenesis and genome organization in the Tremellales.</title>
        <authorList>
            <person name="Cuomo C."/>
            <person name="Litvintseva A."/>
            <person name="Heitman J."/>
            <person name="Chen Y."/>
            <person name="Sun S."/>
            <person name="Springer D."/>
            <person name="Dromer F."/>
            <person name="Young S."/>
            <person name="Zeng Q."/>
            <person name="Chapman S."/>
            <person name="Gujja S."/>
            <person name="Saif S."/>
            <person name="Birren B."/>
        </authorList>
    </citation>
    <scope>NUCLEOTIDE SEQUENCE</scope>
    <source>
        <strain evidence="6">CBS 10737</strain>
    </source>
</reference>
<dbReference type="GO" id="GO:0005524">
    <property type="term" value="F:ATP binding"/>
    <property type="evidence" value="ECO:0007669"/>
    <property type="project" value="UniProtKB-UniRule"/>
</dbReference>
<evidence type="ECO:0000259" key="5">
    <source>
        <dbReference type="PROSITE" id="PS50011"/>
    </source>
</evidence>
<dbReference type="SMART" id="SM00220">
    <property type="entry name" value="S_TKc"/>
    <property type="match status" value="1"/>
</dbReference>
<accession>A0A1B9I1T8</accession>
<evidence type="ECO:0000256" key="2">
    <source>
        <dbReference type="ARBA" id="ARBA00022840"/>
    </source>
</evidence>
<keyword evidence="6" id="KW-0418">Kinase</keyword>
<reference evidence="6" key="1">
    <citation type="submission" date="2013-07" db="EMBL/GenBank/DDBJ databases">
        <title>The Genome Sequence of Cryptococcus pinus CBS10737.</title>
        <authorList>
            <consortium name="The Broad Institute Genome Sequencing Platform"/>
            <person name="Cuomo C."/>
            <person name="Litvintseva A."/>
            <person name="Chen Y."/>
            <person name="Heitman J."/>
            <person name="Sun S."/>
            <person name="Springer D."/>
            <person name="Dromer F."/>
            <person name="Young S.K."/>
            <person name="Zeng Q."/>
            <person name="Gargeya S."/>
            <person name="Fitzgerald M."/>
            <person name="Abouelleil A."/>
            <person name="Alvarado L."/>
            <person name="Berlin A.M."/>
            <person name="Chapman S.B."/>
            <person name="Dewar J."/>
            <person name="Goldberg J."/>
            <person name="Griggs A."/>
            <person name="Gujja S."/>
            <person name="Hansen M."/>
            <person name="Howarth C."/>
            <person name="Imamovic A."/>
            <person name="Larimer J."/>
            <person name="McCowan C."/>
            <person name="Murphy C."/>
            <person name="Pearson M."/>
            <person name="Priest M."/>
            <person name="Roberts A."/>
            <person name="Saif S."/>
            <person name="Shea T."/>
            <person name="Sykes S."/>
            <person name="Wortman J."/>
            <person name="Nusbaum C."/>
            <person name="Birren B."/>
        </authorList>
    </citation>
    <scope>NUCLEOTIDE SEQUENCE [LARGE SCALE GENOMIC DNA]</scope>
    <source>
        <strain evidence="6">CBS 10737</strain>
    </source>
</reference>
<dbReference type="PROSITE" id="PS50011">
    <property type="entry name" value="PROTEIN_KINASE_DOM"/>
    <property type="match status" value="1"/>
</dbReference>
<keyword evidence="2 3" id="KW-0067">ATP-binding</keyword>
<comment type="similarity">
    <text evidence="4">Belongs to the protein kinase superfamily.</text>
</comment>
<dbReference type="STRING" id="1296096.A0A1B9I1T8"/>
<dbReference type="InterPro" id="IPR000719">
    <property type="entry name" value="Prot_kinase_dom"/>
</dbReference>
<dbReference type="PROSITE" id="PS00108">
    <property type="entry name" value="PROTEIN_KINASE_ST"/>
    <property type="match status" value="1"/>
</dbReference>
<organism evidence="6">
    <name type="scientific">Kwoniella pini CBS 10737</name>
    <dbReference type="NCBI Taxonomy" id="1296096"/>
    <lineage>
        <taxon>Eukaryota</taxon>
        <taxon>Fungi</taxon>
        <taxon>Dikarya</taxon>
        <taxon>Basidiomycota</taxon>
        <taxon>Agaricomycotina</taxon>
        <taxon>Tremellomycetes</taxon>
        <taxon>Tremellales</taxon>
        <taxon>Cryptococcaceae</taxon>
        <taxon>Kwoniella</taxon>
    </lineage>
</organism>
<keyword evidence="4" id="KW-0723">Serine/threonine-protein kinase</keyword>
<name>A0A1B9I1T8_9TREE</name>
<dbReference type="PANTHER" id="PTHR24347">
    <property type="entry name" value="SERINE/THREONINE-PROTEIN KINASE"/>
    <property type="match status" value="1"/>
</dbReference>
<sequence>MRMGFDFHHLLSKQSPSKKSAVVEVDPHSAQRKKEYTFDSKILGAGGYSQVLRAHWKARGGMVVAMKVVRKEAVKDREAYLTLIDYGFPRINSHPNICAGLDWFETNSKFYITFPLLTGGELLERLNTRGRFTEDATKLVIKKILEILAFIHSHGIIHRDIKPDNFLYRTPDSEVDDLVLIDFGISKVKSDEDPKDQYEVGGTPGYAAPEVFCGTGYGKNSDLFGVGVIGYNLLSSWSPWESTDTLALVQESATANVNFPPEPFEGVSEQAKGFIRHLMQPPNRRPSAKKALTHLWLSRPIGDVNQEHILKPHEIHEGDLEPLQPHHTVKPHHTIAKQLTARPAA</sequence>
<evidence type="ECO:0000256" key="1">
    <source>
        <dbReference type="ARBA" id="ARBA00022741"/>
    </source>
</evidence>
<evidence type="ECO:0000313" key="6">
    <source>
        <dbReference type="EMBL" id="OCF49421.1"/>
    </source>
</evidence>
<dbReference type="Pfam" id="PF00069">
    <property type="entry name" value="Pkinase"/>
    <property type="match status" value="1"/>
</dbReference>
<dbReference type="InterPro" id="IPR008271">
    <property type="entry name" value="Ser/Thr_kinase_AS"/>
</dbReference>
<dbReference type="InterPro" id="IPR017441">
    <property type="entry name" value="Protein_kinase_ATP_BS"/>
</dbReference>
<dbReference type="PROSITE" id="PS00107">
    <property type="entry name" value="PROTEIN_KINASE_ATP"/>
    <property type="match status" value="1"/>
</dbReference>
<feature type="binding site" evidence="3">
    <location>
        <position position="71"/>
    </location>
    <ligand>
        <name>ATP</name>
        <dbReference type="ChEBI" id="CHEBI:30616"/>
    </ligand>
</feature>
<proteinExistence type="inferred from homology"/>